<dbReference type="Pfam" id="PF08332">
    <property type="entry name" value="CaMKII_AD"/>
    <property type="match status" value="1"/>
</dbReference>
<gene>
    <name evidence="3" type="ORF">BGP80_18915</name>
</gene>
<dbReference type="Gene3D" id="3.10.450.50">
    <property type="match status" value="1"/>
</dbReference>
<evidence type="ECO:0000313" key="4">
    <source>
        <dbReference type="Proteomes" id="UP000237194"/>
    </source>
</evidence>
<dbReference type="Proteomes" id="UP000237194">
    <property type="component" value="Unassembled WGS sequence"/>
</dbReference>
<dbReference type="InterPro" id="IPR011944">
    <property type="entry name" value="Steroid_delta5-4_isomerase"/>
</dbReference>
<comment type="caution">
    <text evidence="3">The sequence shown here is derived from an EMBL/GenBank/DDBJ whole genome shotgun (WGS) entry which is preliminary data.</text>
</comment>
<reference evidence="3 4" key="2">
    <citation type="submission" date="2018-03" db="EMBL/GenBank/DDBJ databases">
        <title>Draft genome of Pseudomonas putida strain KT-27.</title>
        <authorList>
            <person name="Yoshizawa S."/>
            <person name="Khan N.H."/>
            <person name="Nishimura M."/>
            <person name="Chiura H.X."/>
            <person name="Ogura Y."/>
            <person name="Hayashi T."/>
            <person name="Kogure K."/>
        </authorList>
    </citation>
    <scope>NUCLEOTIDE SEQUENCE [LARGE SCALE GENOMIC DNA]</scope>
    <source>
        <strain evidence="3 4">KT-27</strain>
    </source>
</reference>
<feature type="signal peptide" evidence="1">
    <location>
        <begin position="1"/>
        <end position="21"/>
    </location>
</feature>
<feature type="chain" id="PRO_5015602296" evidence="1">
    <location>
        <begin position="22"/>
        <end position="151"/>
    </location>
</feature>
<reference evidence="3 4" key="1">
    <citation type="submission" date="2016-08" db="EMBL/GenBank/DDBJ databases">
        <authorList>
            <person name="Seilhamer J.J."/>
        </authorList>
    </citation>
    <scope>NUCLEOTIDE SEQUENCE [LARGE SCALE GENOMIC DNA]</scope>
    <source>
        <strain evidence="3 4">KT-27</strain>
    </source>
</reference>
<sequence>MNRPCLYLSVAFLCLPAYATAATKECQPVADDEVLSLFSQWNASLQSGDPTAVARLYTADALLLPTVSSLPRLSTAERVDYFKHFLADRPSGTLDSHHVSIGCNQASLAGLYTFDFAATGKQVAARYTFTYNWTGSEWLISHHHSSLLPAG</sequence>
<dbReference type="InterPro" id="IPR013543">
    <property type="entry name" value="Ca/CaM-dep_prot_kinase-assoc"/>
</dbReference>
<evidence type="ECO:0000313" key="3">
    <source>
        <dbReference type="EMBL" id="POF89914.1"/>
    </source>
</evidence>
<evidence type="ECO:0000259" key="2">
    <source>
        <dbReference type="Pfam" id="PF08332"/>
    </source>
</evidence>
<dbReference type="GO" id="GO:0004683">
    <property type="term" value="F:calcium/calmodulin-dependent protein kinase activity"/>
    <property type="evidence" value="ECO:0007669"/>
    <property type="project" value="InterPro"/>
</dbReference>
<dbReference type="InterPro" id="IPR032710">
    <property type="entry name" value="NTF2-like_dom_sf"/>
</dbReference>
<accession>A0A2S3WG13</accession>
<dbReference type="EMBL" id="MIND01000018">
    <property type="protein sequence ID" value="POF89914.1"/>
    <property type="molecule type" value="Genomic_DNA"/>
</dbReference>
<proteinExistence type="predicted"/>
<dbReference type="InterPro" id="IPR016887">
    <property type="entry name" value="UCP028470_steroid_isom-rel"/>
</dbReference>
<dbReference type="GO" id="GO:0005516">
    <property type="term" value="F:calmodulin binding"/>
    <property type="evidence" value="ECO:0007669"/>
    <property type="project" value="InterPro"/>
</dbReference>
<dbReference type="SUPFAM" id="SSF54427">
    <property type="entry name" value="NTF2-like"/>
    <property type="match status" value="1"/>
</dbReference>
<dbReference type="RefSeq" id="WP_103437907.1">
    <property type="nucleotide sequence ID" value="NZ_MIND01000018.1"/>
</dbReference>
<dbReference type="AlphaFoldDB" id="A0A2S3WG13"/>
<feature type="domain" description="Calcium/calmodulin-dependent protein kinase II association-domain" evidence="2">
    <location>
        <begin position="32"/>
        <end position="147"/>
    </location>
</feature>
<organism evidence="3 4">
    <name type="scientific">Pseudomonas putida</name>
    <name type="common">Arthrobacter siderocapsulatus</name>
    <dbReference type="NCBI Taxonomy" id="303"/>
    <lineage>
        <taxon>Bacteria</taxon>
        <taxon>Pseudomonadati</taxon>
        <taxon>Pseudomonadota</taxon>
        <taxon>Gammaproteobacteria</taxon>
        <taxon>Pseudomonadales</taxon>
        <taxon>Pseudomonadaceae</taxon>
        <taxon>Pseudomonas</taxon>
    </lineage>
</organism>
<dbReference type="NCBIfam" id="TIGR02246">
    <property type="entry name" value="SgcJ/EcaC family oxidoreductase"/>
    <property type="match status" value="1"/>
</dbReference>
<keyword evidence="1" id="KW-0732">Signal</keyword>
<evidence type="ECO:0000256" key="1">
    <source>
        <dbReference type="SAM" id="SignalP"/>
    </source>
</evidence>
<protein>
    <submittedName>
        <fullName evidence="3">DUF4440 domain-containing protein</fullName>
    </submittedName>
</protein>
<dbReference type="PIRSF" id="PIRSF028470">
    <property type="entry name" value="UCP028470"/>
    <property type="match status" value="1"/>
</dbReference>
<name>A0A2S3WG13_PSEPU</name>